<dbReference type="InterPro" id="IPR036390">
    <property type="entry name" value="WH_DNA-bd_sf"/>
</dbReference>
<dbReference type="SUPFAM" id="SSF46785">
    <property type="entry name" value="Winged helix' DNA-binding domain"/>
    <property type="match status" value="1"/>
</dbReference>
<dbReference type="EMBL" id="SUTF01000007">
    <property type="protein sequence ID" value="MBE6510890.1"/>
    <property type="molecule type" value="Genomic_DNA"/>
</dbReference>
<dbReference type="PROSITE" id="PS50995">
    <property type="entry name" value="HTH_MARR_2"/>
    <property type="match status" value="1"/>
</dbReference>
<dbReference type="PROSITE" id="PS01117">
    <property type="entry name" value="HTH_MARR_1"/>
    <property type="match status" value="1"/>
</dbReference>
<sequence>MSYCDLEKVDVNEMPVGKLIAILARAQATYFNHMLSEIGINDPQLHILFEINKDSKINQDKIASRCNTNKGAVARSIKKLEENGLVTRTIDENNRRQNIITLTQKGSQTLDKAIGMLDELESYLFEDDNEKQALQIILRDLSIKVMKLNDDRFGKK</sequence>
<protein>
    <submittedName>
        <fullName evidence="5">MarR family transcriptional regulator</fullName>
    </submittedName>
</protein>
<dbReference type="PANTHER" id="PTHR42756">
    <property type="entry name" value="TRANSCRIPTIONAL REGULATOR, MARR"/>
    <property type="match status" value="1"/>
</dbReference>
<dbReference type="InterPro" id="IPR000835">
    <property type="entry name" value="HTH_MarR-typ"/>
</dbReference>
<evidence type="ECO:0000256" key="3">
    <source>
        <dbReference type="ARBA" id="ARBA00023163"/>
    </source>
</evidence>
<evidence type="ECO:0000313" key="6">
    <source>
        <dbReference type="Proteomes" id="UP000713479"/>
    </source>
</evidence>
<reference evidence="5" key="1">
    <citation type="submission" date="2019-04" db="EMBL/GenBank/DDBJ databases">
        <title>Evolution of Biomass-Degrading Anaerobic Consortia Revealed by Metagenomics.</title>
        <authorList>
            <person name="Peng X."/>
        </authorList>
    </citation>
    <scope>NUCLEOTIDE SEQUENCE</scope>
    <source>
        <strain evidence="5">SIG13</strain>
    </source>
</reference>
<evidence type="ECO:0000313" key="5">
    <source>
        <dbReference type="EMBL" id="MBE6510890.1"/>
    </source>
</evidence>
<keyword evidence="2" id="KW-0238">DNA-binding</keyword>
<dbReference type="SMART" id="SM00347">
    <property type="entry name" value="HTH_MARR"/>
    <property type="match status" value="1"/>
</dbReference>
<comment type="caution">
    <text evidence="5">The sequence shown here is derived from an EMBL/GenBank/DDBJ whole genome shotgun (WGS) entry which is preliminary data.</text>
</comment>
<evidence type="ECO:0000259" key="4">
    <source>
        <dbReference type="PROSITE" id="PS50995"/>
    </source>
</evidence>
<evidence type="ECO:0000256" key="1">
    <source>
        <dbReference type="ARBA" id="ARBA00023015"/>
    </source>
</evidence>
<dbReference type="PANTHER" id="PTHR42756:SF1">
    <property type="entry name" value="TRANSCRIPTIONAL REPRESSOR OF EMRAB OPERON"/>
    <property type="match status" value="1"/>
</dbReference>
<dbReference type="InterPro" id="IPR036388">
    <property type="entry name" value="WH-like_DNA-bd_sf"/>
</dbReference>
<keyword evidence="3" id="KW-0804">Transcription</keyword>
<dbReference type="Gene3D" id="1.10.10.10">
    <property type="entry name" value="Winged helix-like DNA-binding domain superfamily/Winged helix DNA-binding domain"/>
    <property type="match status" value="1"/>
</dbReference>
<proteinExistence type="predicted"/>
<dbReference type="AlphaFoldDB" id="A0A8T3VLU7"/>
<dbReference type="InterPro" id="IPR023187">
    <property type="entry name" value="Tscrpt_reg_MarR-type_CS"/>
</dbReference>
<feature type="domain" description="HTH marR-type" evidence="4">
    <location>
        <begin position="13"/>
        <end position="147"/>
    </location>
</feature>
<dbReference type="Proteomes" id="UP000713479">
    <property type="component" value="Unassembled WGS sequence"/>
</dbReference>
<keyword evidence="1" id="KW-0805">Transcription regulation</keyword>
<accession>A0A8T3VLU7</accession>
<name>A0A8T3VLU7_9EURY</name>
<dbReference type="GO" id="GO:0003700">
    <property type="term" value="F:DNA-binding transcription factor activity"/>
    <property type="evidence" value="ECO:0007669"/>
    <property type="project" value="InterPro"/>
</dbReference>
<gene>
    <name evidence="5" type="ORF">E7Z74_06455</name>
</gene>
<organism evidence="5 6">
    <name type="scientific">Methanobrevibacter millerae</name>
    <dbReference type="NCBI Taxonomy" id="230361"/>
    <lineage>
        <taxon>Archaea</taxon>
        <taxon>Methanobacteriati</taxon>
        <taxon>Methanobacteriota</taxon>
        <taxon>Methanomada group</taxon>
        <taxon>Methanobacteria</taxon>
        <taxon>Methanobacteriales</taxon>
        <taxon>Methanobacteriaceae</taxon>
        <taxon>Methanobrevibacter</taxon>
    </lineage>
</organism>
<dbReference type="Pfam" id="PF01047">
    <property type="entry name" value="MarR"/>
    <property type="match status" value="1"/>
</dbReference>
<evidence type="ECO:0000256" key="2">
    <source>
        <dbReference type="ARBA" id="ARBA00023125"/>
    </source>
</evidence>
<dbReference type="GO" id="GO:0003677">
    <property type="term" value="F:DNA binding"/>
    <property type="evidence" value="ECO:0007669"/>
    <property type="project" value="UniProtKB-KW"/>
</dbReference>